<gene>
    <name evidence="2" type="ORF">LMG27177_05392</name>
</gene>
<dbReference type="Proteomes" id="UP000494252">
    <property type="component" value="Unassembled WGS sequence"/>
</dbReference>
<sequence length="99" mass="9956">MADHQEVPSDQQPAAEPPPSSPSKDGLSGTGPAQPDPIPSPPPGASPTPGGNNLNAIDDSDVDKVVPKRTEETELRDTSSPPGSGGRAEDDTGAAPQPL</sequence>
<proteinExistence type="predicted"/>
<dbReference type="EMBL" id="CADIKI010000018">
    <property type="protein sequence ID" value="CAB3803120.1"/>
    <property type="molecule type" value="Genomic_DNA"/>
</dbReference>
<evidence type="ECO:0000313" key="2">
    <source>
        <dbReference type="EMBL" id="CAB3803120.1"/>
    </source>
</evidence>
<reference evidence="2 3" key="1">
    <citation type="submission" date="2020-04" db="EMBL/GenBank/DDBJ databases">
        <authorList>
            <person name="De Canck E."/>
        </authorList>
    </citation>
    <scope>NUCLEOTIDE SEQUENCE [LARGE SCALE GENOMIC DNA]</scope>
    <source>
        <strain evidence="2 3">LMG 27177</strain>
    </source>
</reference>
<feature type="compositionally biased region" description="Pro residues" evidence="1">
    <location>
        <begin position="34"/>
        <end position="46"/>
    </location>
</feature>
<dbReference type="AlphaFoldDB" id="A0A6J5GNU7"/>
<evidence type="ECO:0000313" key="3">
    <source>
        <dbReference type="Proteomes" id="UP000494252"/>
    </source>
</evidence>
<evidence type="ECO:0000256" key="1">
    <source>
        <dbReference type="SAM" id="MobiDB-lite"/>
    </source>
</evidence>
<keyword evidence="3" id="KW-1185">Reference proteome</keyword>
<protein>
    <submittedName>
        <fullName evidence="2">Uncharacterized protein</fullName>
    </submittedName>
</protein>
<name>A0A6J5GNU7_9BURK</name>
<organism evidence="2 3">
    <name type="scientific">Paraburkholderia fynbosensis</name>
    <dbReference type="NCBI Taxonomy" id="1200993"/>
    <lineage>
        <taxon>Bacteria</taxon>
        <taxon>Pseudomonadati</taxon>
        <taxon>Pseudomonadota</taxon>
        <taxon>Betaproteobacteria</taxon>
        <taxon>Burkholderiales</taxon>
        <taxon>Burkholderiaceae</taxon>
        <taxon>Paraburkholderia</taxon>
    </lineage>
</organism>
<feature type="compositionally biased region" description="Basic and acidic residues" evidence="1">
    <location>
        <begin position="62"/>
        <end position="77"/>
    </location>
</feature>
<feature type="region of interest" description="Disordered" evidence="1">
    <location>
        <begin position="1"/>
        <end position="99"/>
    </location>
</feature>
<accession>A0A6J5GNU7</accession>